<dbReference type="GO" id="GO:0005524">
    <property type="term" value="F:ATP binding"/>
    <property type="evidence" value="ECO:0007669"/>
    <property type="project" value="UniProtKB-KW"/>
</dbReference>
<feature type="binding site" evidence="9">
    <location>
        <position position="127"/>
    </location>
    <ligand>
        <name>ATP</name>
        <dbReference type="ChEBI" id="CHEBI:30616"/>
    </ligand>
</feature>
<feature type="compositionally biased region" description="Pro residues" evidence="11">
    <location>
        <begin position="763"/>
        <end position="774"/>
    </location>
</feature>
<evidence type="ECO:0000256" key="9">
    <source>
        <dbReference type="PROSITE-ProRule" id="PRU00706"/>
    </source>
</evidence>
<dbReference type="HAMAP" id="MF_00451">
    <property type="entry name" value="NDP_kinase"/>
    <property type="match status" value="1"/>
</dbReference>
<dbReference type="GO" id="GO:0006241">
    <property type="term" value="P:CTP biosynthetic process"/>
    <property type="evidence" value="ECO:0007669"/>
    <property type="project" value="InterPro"/>
</dbReference>
<dbReference type="GO" id="GO:0031267">
    <property type="term" value="F:small GTPase binding"/>
    <property type="evidence" value="ECO:0007669"/>
    <property type="project" value="InterPro"/>
</dbReference>
<dbReference type="HOGENOM" id="CLU_007030_0_0_1"/>
<dbReference type="EMBL" id="BABT02000028">
    <property type="protein sequence ID" value="GAA94168.1"/>
    <property type="molecule type" value="Genomic_DNA"/>
</dbReference>
<feature type="region of interest" description="Disordered" evidence="11">
    <location>
        <begin position="650"/>
        <end position="670"/>
    </location>
</feature>
<evidence type="ECO:0000313" key="14">
    <source>
        <dbReference type="EMBL" id="GAA94168.1"/>
    </source>
</evidence>
<reference evidence="14 15" key="1">
    <citation type="journal article" date="2011" name="J. Gen. Appl. Microbiol.">
        <title>Draft genome sequencing of the enigmatic basidiomycete Mixia osmundae.</title>
        <authorList>
            <person name="Nishida H."/>
            <person name="Nagatsuka Y."/>
            <person name="Sugiyama J."/>
        </authorList>
    </citation>
    <scope>NUCLEOTIDE SEQUENCE [LARGE SCALE GENOMIC DNA]</scope>
    <source>
        <strain evidence="15">CBS 9802 / IAM 14324 / JCM 22182 / KY 12970</strain>
    </source>
</reference>
<dbReference type="Pfam" id="PF06371">
    <property type="entry name" value="Drf_GBD"/>
    <property type="match status" value="1"/>
</dbReference>
<feature type="binding site" evidence="9">
    <location>
        <position position="116"/>
    </location>
    <ligand>
        <name>ATP</name>
        <dbReference type="ChEBI" id="CHEBI:30616"/>
    </ligand>
</feature>
<dbReference type="Gene3D" id="3.30.70.141">
    <property type="entry name" value="Nucleoside diphosphate kinase-like domain"/>
    <property type="match status" value="1"/>
</dbReference>
<dbReference type="SUPFAM" id="SSF48371">
    <property type="entry name" value="ARM repeat"/>
    <property type="match status" value="1"/>
</dbReference>
<keyword evidence="6" id="KW-0547">Nucleotide-binding</keyword>
<dbReference type="InterPro" id="IPR023005">
    <property type="entry name" value="Nucleoside_diP_kinase_AS"/>
</dbReference>
<dbReference type="eggNOG" id="KOG1922">
    <property type="taxonomic scope" value="Eukaryota"/>
</dbReference>
<keyword evidence="8" id="KW-0067">ATP-binding</keyword>
<dbReference type="PROSITE" id="PS51374">
    <property type="entry name" value="NDPK_LIKE"/>
    <property type="match status" value="1"/>
</dbReference>
<dbReference type="PROSITE" id="PS51444">
    <property type="entry name" value="FH2"/>
    <property type="match status" value="1"/>
</dbReference>
<protein>
    <recommendedName>
        <fullName evidence="4">Nucleoside diphosphate kinase</fullName>
        <ecNumber evidence="3">2.7.4.6</ecNumber>
    </recommendedName>
</protein>
<evidence type="ECO:0000256" key="8">
    <source>
        <dbReference type="ARBA" id="ARBA00022840"/>
    </source>
</evidence>
<feature type="active site" description="Pros-phosphohistidine intermediate" evidence="9">
    <location>
        <position position="140"/>
    </location>
</feature>
<evidence type="ECO:0000256" key="4">
    <source>
        <dbReference type="ARBA" id="ARBA00017632"/>
    </source>
</evidence>
<accession>G7DUA8</accession>
<name>G7DUA8_MIXOS</name>
<dbReference type="AlphaFoldDB" id="G7DUA8"/>
<feature type="compositionally biased region" description="Pro residues" evidence="11">
    <location>
        <begin position="732"/>
        <end position="751"/>
    </location>
</feature>
<dbReference type="InterPro" id="IPR010473">
    <property type="entry name" value="GTPase-bd"/>
</dbReference>
<reference evidence="14 15" key="2">
    <citation type="journal article" date="2012" name="Open Biol.">
        <title>Characteristics of nucleosomes and linker DNA regions on the genome of the basidiomycete Mixia osmundae revealed by mono- and dinucleosome mapping.</title>
        <authorList>
            <person name="Nishida H."/>
            <person name="Kondo S."/>
            <person name="Matsumoto T."/>
            <person name="Suzuki Y."/>
            <person name="Yoshikawa H."/>
            <person name="Taylor T.D."/>
            <person name="Sugiyama J."/>
        </authorList>
    </citation>
    <scope>NUCLEOTIDE SEQUENCE [LARGE SCALE GENOMIC DNA]</scope>
    <source>
        <strain evidence="15">CBS 9802 / IAM 14324 / JCM 22182 / KY 12970</strain>
    </source>
</reference>
<dbReference type="InterPro" id="IPR001564">
    <property type="entry name" value="Nucleoside_diP_kinase"/>
</dbReference>
<keyword evidence="15" id="KW-1185">Reference proteome</keyword>
<dbReference type="Proteomes" id="UP000009131">
    <property type="component" value="Unassembled WGS sequence"/>
</dbReference>
<evidence type="ECO:0000256" key="11">
    <source>
        <dbReference type="SAM" id="MobiDB-lite"/>
    </source>
</evidence>
<dbReference type="GO" id="GO:0004550">
    <property type="term" value="F:nucleoside diphosphate kinase activity"/>
    <property type="evidence" value="ECO:0007669"/>
    <property type="project" value="UniProtKB-EC"/>
</dbReference>
<evidence type="ECO:0000313" key="15">
    <source>
        <dbReference type="Proteomes" id="UP000009131"/>
    </source>
</evidence>
<dbReference type="PANTHER" id="PTHR11349">
    <property type="entry name" value="NUCLEOSIDE DIPHOSPHATE KINASE"/>
    <property type="match status" value="1"/>
</dbReference>
<proteinExistence type="inferred from homology"/>
<dbReference type="CDD" id="cd04413">
    <property type="entry name" value="NDPk_I"/>
    <property type="match status" value="1"/>
</dbReference>
<dbReference type="InterPro" id="IPR015425">
    <property type="entry name" value="FH2_Formin"/>
</dbReference>
<dbReference type="STRING" id="764103.G7DUA8"/>
<dbReference type="Pfam" id="PF02181">
    <property type="entry name" value="FH2"/>
    <property type="match status" value="1"/>
</dbReference>
<feature type="domain" description="FH2" evidence="13">
    <location>
        <begin position="801"/>
        <end position="1179"/>
    </location>
</feature>
<feature type="binding site" evidence="9">
    <location>
        <position position="110"/>
    </location>
    <ligand>
        <name>ATP</name>
        <dbReference type="ChEBI" id="CHEBI:30616"/>
    </ligand>
</feature>
<feature type="region of interest" description="Disordered" evidence="11">
    <location>
        <begin position="693"/>
        <end position="797"/>
    </location>
</feature>
<dbReference type="InterPro" id="IPR014768">
    <property type="entry name" value="GBD/FH3_dom"/>
</dbReference>
<dbReference type="GO" id="GO:0006183">
    <property type="term" value="P:GTP biosynthetic process"/>
    <property type="evidence" value="ECO:0007669"/>
    <property type="project" value="InterPro"/>
</dbReference>
<feature type="region of interest" description="Disordered" evidence="11">
    <location>
        <begin position="1160"/>
        <end position="1212"/>
    </location>
</feature>
<feature type="binding site" evidence="9">
    <location>
        <position position="137"/>
    </location>
    <ligand>
        <name>ATP</name>
        <dbReference type="ChEBI" id="CHEBI:30616"/>
    </ligand>
</feature>
<evidence type="ECO:0000256" key="2">
    <source>
        <dbReference type="ARBA" id="ARBA00008142"/>
    </source>
</evidence>
<sequence>MDILNGTRRRSATQTLPHHQSVEMASEQTYIMIKPDGVQRGLVGEIISRFEKRGFKLVALKLVQATKEHLEKHYEDLKEKKFFPGLVNYMASGPVICMVWEGKDVVKTGRVMLGATNPLASNPGTIRGDYAIDVGRNVCHGSDAVESAKHEIGLWFPEGKATHRVFRNTLAQTQRGYTSKAMYDHCRSRPAPDDAASISHTPTTVDAIAARRAKVISSASSILSSHLESSSDESYTSFDDFSAGSQVFSTSDAEPDEDEDTLKAQAKRAAELEAQAQPSRLSTLFSSWTRAAPSHVPTNTANSMGSVEQEFERLVDQLAPSQTARASMLALPAHRKSMLLQPGSNSSAAEVDRRVSQAGLKSSCAGESKTPASSWTDWLVASFNSPSSDTGFRSACDLLEAVSKARGTPKLLHAITELRVSLSSASPSWLLGFFSANGTEMVKQTLVDALPRHDRRDAANRGEDTAVQGQTLRAVRALLNADAAKALADCPDFIFTLVRCTASGSYKVRRQALESLATLAALTDVSSIMDAFADFRYAHETYRFQHFVESMMPNELDNAEDAHLWQFREAAMLLILTLSMAHDDLEQQTQLHEEWARRGLSEVMLALRYASPHDELLSHLDKYDGLLGELAYHAADDQFLRQDAAPFKKRQAPELDSELSSHDMPEVSDSKSAIDVLPVFNRLKADADSPQALPCEAVPLSPPPPPPPPPPPASPLLATTYESACISHSAAAPPPPPPPPPPPSLALPAPLPLTTTDERMISTPPPPPPPPPPHLISAFAPDAPDAPVKSSKLLPLPEIRTPQAPREEYVTIKLHWQKLNVPSAKSVWTSQSDSSAPLPAVEEIRRLCAQSAPSTPAAATKPKGPISLLNLTRANNISIGLKRFGMPAERVSQAIREGDASAFTTDQLTGLARLLPTDEEARALQACRTPTSELAEPDRFQKLMMSVPRHRIASLIYQKDCESNLQDLRSDLRLVHRAVSEVCTSHWLPRALQLVLAIGNALNRDTFRANATAFKLEILCTLGNVKMQSQESPSLLHFVARRIGSGIVLDGSSLKALADVTIAGLRQDAQKLVQGLKTVELDLATREAEPDPDAAAIDSLEAFLQSTRAGVKGVQELLVLVDSAAKEMLSYCCADAMTPDELLKTVLGFGRALESLQLASSENAEADQRAERRASRNTSLKSVEPSMEELLRQSRGPAEIKTSVQTRRGDDALRDLRAGSFVFQRTRQEQSVRSNRGSATLSRMFLDGRR</sequence>
<evidence type="ECO:0000256" key="3">
    <source>
        <dbReference type="ARBA" id="ARBA00012966"/>
    </source>
</evidence>
<dbReference type="eggNOG" id="KOG0888">
    <property type="taxonomic scope" value="Eukaryota"/>
</dbReference>
<dbReference type="GO" id="GO:0006228">
    <property type="term" value="P:UTP biosynthetic process"/>
    <property type="evidence" value="ECO:0007669"/>
    <property type="project" value="InterPro"/>
</dbReference>
<dbReference type="PROSITE" id="PS00469">
    <property type="entry name" value="NDPK"/>
    <property type="match status" value="1"/>
</dbReference>
<dbReference type="Gene3D" id="1.25.10.10">
    <property type="entry name" value="Leucine-rich Repeat Variant"/>
    <property type="match status" value="1"/>
</dbReference>
<dbReference type="OrthoDB" id="2162449at2759"/>
<gene>
    <name evidence="14" type="primary">Mo00816</name>
    <name evidence="14" type="ORF">E5Q_00816</name>
</gene>
<dbReference type="SUPFAM" id="SSF54919">
    <property type="entry name" value="Nucleoside diphosphate kinase, NDK"/>
    <property type="match status" value="1"/>
</dbReference>
<feature type="compositionally biased region" description="Basic and acidic residues" evidence="11">
    <location>
        <begin position="659"/>
        <end position="669"/>
    </location>
</feature>
<dbReference type="SUPFAM" id="SSF101447">
    <property type="entry name" value="Formin homology 2 domain (FH2 domain)"/>
    <property type="match status" value="1"/>
</dbReference>
<dbReference type="SMART" id="SM00562">
    <property type="entry name" value="NDK"/>
    <property type="match status" value="1"/>
</dbReference>
<dbReference type="SMART" id="SM01140">
    <property type="entry name" value="Drf_GBD"/>
    <property type="match status" value="1"/>
</dbReference>
<dbReference type="InterPro" id="IPR042201">
    <property type="entry name" value="FH2_Formin_sf"/>
</dbReference>
<dbReference type="NCBIfam" id="NF001908">
    <property type="entry name" value="PRK00668.1"/>
    <property type="match status" value="1"/>
</dbReference>
<dbReference type="FunFam" id="3.30.70.141:FF:000002">
    <property type="entry name" value="Nucleoside diphosphate kinase"/>
    <property type="match status" value="1"/>
</dbReference>
<dbReference type="InterPro" id="IPR011989">
    <property type="entry name" value="ARM-like"/>
</dbReference>
<feature type="compositionally biased region" description="Pro residues" evidence="11">
    <location>
        <begin position="700"/>
        <end position="714"/>
    </location>
</feature>
<dbReference type="PRINTS" id="PR01243">
    <property type="entry name" value="NUCDPKINASE"/>
</dbReference>
<keyword evidence="5" id="KW-0808">Transferase</keyword>
<evidence type="ECO:0000256" key="10">
    <source>
        <dbReference type="RuleBase" id="RU004011"/>
    </source>
</evidence>
<dbReference type="InParanoid" id="G7DUA8"/>
<evidence type="ECO:0000259" key="13">
    <source>
        <dbReference type="PROSITE" id="PS51444"/>
    </source>
</evidence>
<feature type="domain" description="GBD/FH3" evidence="12">
    <location>
        <begin position="299"/>
        <end position="737"/>
    </location>
</feature>
<keyword evidence="7" id="KW-0418">Kinase</keyword>
<evidence type="ECO:0000256" key="5">
    <source>
        <dbReference type="ARBA" id="ARBA00022679"/>
    </source>
</evidence>
<feature type="binding site" evidence="9">
    <location>
        <position position="82"/>
    </location>
    <ligand>
        <name>ATP</name>
        <dbReference type="ChEBI" id="CHEBI:30616"/>
    </ligand>
</feature>
<comment type="cofactor">
    <cofactor evidence="1">
        <name>Mg(2+)</name>
        <dbReference type="ChEBI" id="CHEBI:18420"/>
    </cofactor>
</comment>
<dbReference type="GO" id="GO:0030036">
    <property type="term" value="P:actin cytoskeleton organization"/>
    <property type="evidence" value="ECO:0007669"/>
    <property type="project" value="InterPro"/>
</dbReference>
<dbReference type="SMART" id="SM00498">
    <property type="entry name" value="FH2"/>
    <property type="match status" value="1"/>
</dbReference>
<dbReference type="InterPro" id="IPR034907">
    <property type="entry name" value="NDK-like_dom"/>
</dbReference>
<dbReference type="PROSITE" id="PS51232">
    <property type="entry name" value="GBD_FH3"/>
    <property type="match status" value="1"/>
</dbReference>
<comment type="similarity">
    <text evidence="2 9 10">Belongs to the NDK family.</text>
</comment>
<dbReference type="Pfam" id="PF00334">
    <property type="entry name" value="NDK"/>
    <property type="match status" value="1"/>
</dbReference>
<evidence type="ECO:0000256" key="6">
    <source>
        <dbReference type="ARBA" id="ARBA00022741"/>
    </source>
</evidence>
<evidence type="ECO:0000256" key="7">
    <source>
        <dbReference type="ARBA" id="ARBA00022777"/>
    </source>
</evidence>
<dbReference type="Gene3D" id="1.20.58.2220">
    <property type="entry name" value="Formin, FH2 domain"/>
    <property type="match status" value="1"/>
</dbReference>
<dbReference type="InterPro" id="IPR016024">
    <property type="entry name" value="ARM-type_fold"/>
</dbReference>
<evidence type="ECO:0000259" key="12">
    <source>
        <dbReference type="PROSITE" id="PS51232"/>
    </source>
</evidence>
<comment type="caution">
    <text evidence="14">The sequence shown here is derived from an EMBL/GenBank/DDBJ whole genome shotgun (WGS) entry which is preliminary data.</text>
</comment>
<dbReference type="InterPro" id="IPR036850">
    <property type="entry name" value="NDK-like_dom_sf"/>
</dbReference>
<feature type="binding site" evidence="9">
    <location>
        <position position="34"/>
    </location>
    <ligand>
        <name>ATP</name>
        <dbReference type="ChEBI" id="CHEBI:30616"/>
    </ligand>
</feature>
<dbReference type="GO" id="GO:0003779">
    <property type="term" value="F:actin binding"/>
    <property type="evidence" value="ECO:0007669"/>
    <property type="project" value="InterPro"/>
</dbReference>
<dbReference type="EC" id="2.7.4.6" evidence="3"/>
<organism evidence="14 15">
    <name type="scientific">Mixia osmundae (strain CBS 9802 / IAM 14324 / JCM 22182 / KY 12970)</name>
    <dbReference type="NCBI Taxonomy" id="764103"/>
    <lineage>
        <taxon>Eukaryota</taxon>
        <taxon>Fungi</taxon>
        <taxon>Dikarya</taxon>
        <taxon>Basidiomycota</taxon>
        <taxon>Pucciniomycotina</taxon>
        <taxon>Mixiomycetes</taxon>
        <taxon>Mixiales</taxon>
        <taxon>Mixiaceae</taxon>
        <taxon>Mixia</taxon>
    </lineage>
</organism>
<evidence type="ECO:0000256" key="1">
    <source>
        <dbReference type="ARBA" id="ARBA00001946"/>
    </source>
</evidence>